<dbReference type="SUPFAM" id="SSF103473">
    <property type="entry name" value="MFS general substrate transporter"/>
    <property type="match status" value="1"/>
</dbReference>
<evidence type="ECO:0000259" key="7">
    <source>
        <dbReference type="PROSITE" id="PS50850"/>
    </source>
</evidence>
<dbReference type="Gene3D" id="1.20.1250.20">
    <property type="entry name" value="MFS general substrate transporter like domains"/>
    <property type="match status" value="1"/>
</dbReference>
<accession>A0ABY2KKJ8</accession>
<keyword evidence="5 6" id="KW-0472">Membrane</keyword>
<dbReference type="PANTHER" id="PTHR23513:SF6">
    <property type="entry name" value="MAJOR FACILITATOR SUPERFAMILY ASSOCIATED DOMAIN-CONTAINING PROTEIN"/>
    <property type="match status" value="1"/>
</dbReference>
<feature type="transmembrane region" description="Helical" evidence="6">
    <location>
        <begin position="306"/>
        <end position="327"/>
    </location>
</feature>
<keyword evidence="2" id="KW-1003">Cell membrane</keyword>
<proteinExistence type="predicted"/>
<dbReference type="CDD" id="cd06173">
    <property type="entry name" value="MFS_MefA_like"/>
    <property type="match status" value="1"/>
</dbReference>
<feature type="transmembrane region" description="Helical" evidence="6">
    <location>
        <begin position="217"/>
        <end position="238"/>
    </location>
</feature>
<keyword evidence="3 6" id="KW-0812">Transmembrane</keyword>
<dbReference type="PANTHER" id="PTHR23513">
    <property type="entry name" value="INTEGRAL MEMBRANE EFFLUX PROTEIN-RELATED"/>
    <property type="match status" value="1"/>
</dbReference>
<evidence type="ECO:0000313" key="8">
    <source>
        <dbReference type="EMBL" id="TGD42564.1"/>
    </source>
</evidence>
<reference evidence="8 9" key="1">
    <citation type="submission" date="2018-11" db="EMBL/GenBank/DDBJ databases">
        <title>Tabrizicola sp. isolated from sediment of alpine lake.</title>
        <authorList>
            <person name="Liu Z."/>
        </authorList>
    </citation>
    <scope>NUCLEOTIDE SEQUENCE [LARGE SCALE GENOMIC DNA]</scope>
    <source>
        <strain evidence="8 9">DRYC-M-16</strain>
    </source>
</reference>
<feature type="domain" description="Major facilitator superfamily (MFS) profile" evidence="7">
    <location>
        <begin position="9"/>
        <end position="393"/>
    </location>
</feature>
<feature type="transmembrane region" description="Helical" evidence="6">
    <location>
        <begin position="250"/>
        <end position="269"/>
    </location>
</feature>
<feature type="transmembrane region" description="Helical" evidence="6">
    <location>
        <begin position="339"/>
        <end position="358"/>
    </location>
</feature>
<evidence type="ECO:0000256" key="4">
    <source>
        <dbReference type="ARBA" id="ARBA00022989"/>
    </source>
</evidence>
<evidence type="ECO:0000256" key="1">
    <source>
        <dbReference type="ARBA" id="ARBA00004651"/>
    </source>
</evidence>
<feature type="transmembrane region" description="Helical" evidence="6">
    <location>
        <begin position="45"/>
        <end position="69"/>
    </location>
</feature>
<dbReference type="Pfam" id="PF07690">
    <property type="entry name" value="MFS_1"/>
    <property type="match status" value="1"/>
</dbReference>
<evidence type="ECO:0000256" key="6">
    <source>
        <dbReference type="SAM" id="Phobius"/>
    </source>
</evidence>
<keyword evidence="4 6" id="KW-1133">Transmembrane helix</keyword>
<evidence type="ECO:0000256" key="2">
    <source>
        <dbReference type="ARBA" id="ARBA00022475"/>
    </source>
</evidence>
<feature type="transmembrane region" description="Helical" evidence="6">
    <location>
        <begin position="370"/>
        <end position="389"/>
    </location>
</feature>
<evidence type="ECO:0000256" key="5">
    <source>
        <dbReference type="ARBA" id="ARBA00023136"/>
    </source>
</evidence>
<comment type="caution">
    <text evidence="8">The sequence shown here is derived from an EMBL/GenBank/DDBJ whole genome shotgun (WGS) entry which is preliminary data.</text>
</comment>
<comment type="subcellular location">
    <subcellularLocation>
        <location evidence="1">Cell membrane</location>
        <topology evidence="1">Multi-pass membrane protein</topology>
    </subcellularLocation>
</comment>
<gene>
    <name evidence="8" type="ORF">EEB11_12455</name>
</gene>
<keyword evidence="9" id="KW-1185">Reference proteome</keyword>
<dbReference type="PROSITE" id="PS50850">
    <property type="entry name" value="MFS"/>
    <property type="match status" value="1"/>
</dbReference>
<feature type="transmembrane region" description="Helical" evidence="6">
    <location>
        <begin position="12"/>
        <end position="39"/>
    </location>
</feature>
<dbReference type="InterPro" id="IPR011701">
    <property type="entry name" value="MFS"/>
</dbReference>
<dbReference type="EMBL" id="RPEM01000008">
    <property type="protein sequence ID" value="TGD42564.1"/>
    <property type="molecule type" value="Genomic_DNA"/>
</dbReference>
<dbReference type="RefSeq" id="WP_135431820.1">
    <property type="nucleotide sequence ID" value="NZ_RPEM01000008.1"/>
</dbReference>
<dbReference type="InterPro" id="IPR020846">
    <property type="entry name" value="MFS_dom"/>
</dbReference>
<dbReference type="Proteomes" id="UP000297741">
    <property type="component" value="Unassembled WGS sequence"/>
</dbReference>
<organism evidence="8 9">
    <name type="scientific">Pseudotabrizicola sediminis</name>
    <dbReference type="NCBI Taxonomy" id="2486418"/>
    <lineage>
        <taxon>Bacteria</taxon>
        <taxon>Pseudomonadati</taxon>
        <taxon>Pseudomonadota</taxon>
        <taxon>Alphaproteobacteria</taxon>
        <taxon>Rhodobacterales</taxon>
        <taxon>Paracoccaceae</taxon>
        <taxon>Pseudotabrizicola</taxon>
    </lineage>
</organism>
<sequence>MLKTLRNPAFRHLFAAQIVALLGTGLATVALGLLAWQLAGDNAGAVLGTALAIKMVAYVLLAPIAAAVAERLPRRTFLVALDLIRAGVIACLPFVDQVWQIYVLIFFLQAASAGFTPAFQAVIPDVLKDEDDYTNALSLLRLAEDLEQLASPMIAALLLTVVSFPILFAGTVVGFFASALLVVTARLPDRVRGENSQFWADVTKGIRIYTRTPRLRGLMVMEAAVAAAGAMVYVNTVVLVQARLGLGEQAVALAFAGFGAGSMLAAFLLPRMLERLADRPVMIGGAALMVAGVALVPLVGGLTSLIALWALIGFGFSLTQTPIGRIINRCAREADRGAVFAAQFALSHACWLVTYPVAGWVGAGAGLSEAALLLAGIGALGLVAVLKIWPAEVDSVLPHDHPDLPPDHPHISQHGPHHSHAFVIDDLHRRWPKAA</sequence>
<name>A0ABY2KKJ8_9RHOB</name>
<feature type="transmembrane region" description="Helical" evidence="6">
    <location>
        <begin position="154"/>
        <end position="183"/>
    </location>
</feature>
<dbReference type="InterPro" id="IPR036259">
    <property type="entry name" value="MFS_trans_sf"/>
</dbReference>
<protein>
    <submittedName>
        <fullName evidence="8">MFS transporter</fullName>
    </submittedName>
</protein>
<feature type="transmembrane region" description="Helical" evidence="6">
    <location>
        <begin position="281"/>
        <end position="300"/>
    </location>
</feature>
<evidence type="ECO:0000313" key="9">
    <source>
        <dbReference type="Proteomes" id="UP000297741"/>
    </source>
</evidence>
<evidence type="ECO:0000256" key="3">
    <source>
        <dbReference type="ARBA" id="ARBA00022692"/>
    </source>
</evidence>